<feature type="compositionally biased region" description="Basic residues" evidence="1">
    <location>
        <begin position="30"/>
        <end position="39"/>
    </location>
</feature>
<dbReference type="Pfam" id="PF04774">
    <property type="entry name" value="HABP4_PAI-RBP1"/>
    <property type="match status" value="1"/>
</dbReference>
<dbReference type="GO" id="GO:0003723">
    <property type="term" value="F:RNA binding"/>
    <property type="evidence" value="ECO:0007669"/>
    <property type="project" value="InterPro"/>
</dbReference>
<proteinExistence type="predicted"/>
<protein>
    <recommendedName>
        <fullName evidence="2">Hyaluronan/mRNA-binding protein domain-containing protein</fullName>
    </recommendedName>
</protein>
<dbReference type="PANTHER" id="PTHR12299:SF17">
    <property type="entry name" value="AT19571P-RELATED"/>
    <property type="match status" value="1"/>
</dbReference>
<feature type="region of interest" description="Disordered" evidence="1">
    <location>
        <begin position="1"/>
        <end position="161"/>
    </location>
</feature>
<evidence type="ECO:0000256" key="1">
    <source>
        <dbReference type="SAM" id="MobiDB-lite"/>
    </source>
</evidence>
<dbReference type="InterPro" id="IPR039764">
    <property type="entry name" value="HABP4/SERBP1-like"/>
</dbReference>
<name>A0A316ZAG6_9BASI</name>
<dbReference type="Gene3D" id="6.10.140.1040">
    <property type="match status" value="1"/>
</dbReference>
<dbReference type="STRING" id="58919.A0A316ZAG6"/>
<feature type="compositionally biased region" description="Basic and acidic residues" evidence="1">
    <location>
        <begin position="40"/>
        <end position="57"/>
    </location>
</feature>
<organism evidence="3 4">
    <name type="scientific">Tilletiopsis washingtonensis</name>
    <dbReference type="NCBI Taxonomy" id="58919"/>
    <lineage>
        <taxon>Eukaryota</taxon>
        <taxon>Fungi</taxon>
        <taxon>Dikarya</taxon>
        <taxon>Basidiomycota</taxon>
        <taxon>Ustilaginomycotina</taxon>
        <taxon>Exobasidiomycetes</taxon>
        <taxon>Entylomatales</taxon>
        <taxon>Entylomatales incertae sedis</taxon>
        <taxon>Tilletiopsis</taxon>
    </lineage>
</organism>
<dbReference type="RefSeq" id="XP_025598293.1">
    <property type="nucleotide sequence ID" value="XM_025742496.1"/>
</dbReference>
<gene>
    <name evidence="3" type="ORF">FA09DRAFT_330175</name>
</gene>
<dbReference type="GO" id="GO:0005634">
    <property type="term" value="C:nucleus"/>
    <property type="evidence" value="ECO:0007669"/>
    <property type="project" value="TreeGrafter"/>
</dbReference>
<keyword evidence="4" id="KW-1185">Reference proteome</keyword>
<dbReference type="AlphaFoldDB" id="A0A316ZAG6"/>
<dbReference type="GeneID" id="37270040"/>
<dbReference type="PANTHER" id="PTHR12299">
    <property type="entry name" value="HYALURONIC ACID-BINDING PROTEIN 4"/>
    <property type="match status" value="1"/>
</dbReference>
<reference evidence="3 4" key="1">
    <citation type="journal article" date="2018" name="Mol. Biol. Evol.">
        <title>Broad Genomic Sampling Reveals a Smut Pathogenic Ancestry of the Fungal Clade Ustilaginomycotina.</title>
        <authorList>
            <person name="Kijpornyongpan T."/>
            <person name="Mondo S.J."/>
            <person name="Barry K."/>
            <person name="Sandor L."/>
            <person name="Lee J."/>
            <person name="Lipzen A."/>
            <person name="Pangilinan J."/>
            <person name="LaButti K."/>
            <person name="Hainaut M."/>
            <person name="Henrissat B."/>
            <person name="Grigoriev I.V."/>
            <person name="Spatafora J.W."/>
            <person name="Aime M.C."/>
        </authorList>
    </citation>
    <scope>NUCLEOTIDE SEQUENCE [LARGE SCALE GENOMIC DNA]</scope>
    <source>
        <strain evidence="3 4">MCA 4186</strain>
    </source>
</reference>
<evidence type="ECO:0000259" key="2">
    <source>
        <dbReference type="SMART" id="SM01233"/>
    </source>
</evidence>
<evidence type="ECO:0000313" key="4">
    <source>
        <dbReference type="Proteomes" id="UP000245946"/>
    </source>
</evidence>
<feature type="compositionally biased region" description="Low complexity" evidence="1">
    <location>
        <begin position="72"/>
        <end position="115"/>
    </location>
</feature>
<dbReference type="InterPro" id="IPR006861">
    <property type="entry name" value="HABP4_PAIRBP1-bd"/>
</dbReference>
<feature type="compositionally biased region" description="Basic and acidic residues" evidence="1">
    <location>
        <begin position="122"/>
        <end position="135"/>
    </location>
</feature>
<dbReference type="SMART" id="SM01233">
    <property type="entry name" value="HABP4_PAI-RBP1"/>
    <property type="match status" value="1"/>
</dbReference>
<dbReference type="Proteomes" id="UP000245946">
    <property type="component" value="Unassembled WGS sequence"/>
</dbReference>
<dbReference type="GO" id="GO:0005737">
    <property type="term" value="C:cytoplasm"/>
    <property type="evidence" value="ECO:0007669"/>
    <property type="project" value="TreeGrafter"/>
</dbReference>
<evidence type="ECO:0000313" key="3">
    <source>
        <dbReference type="EMBL" id="PWN98014.1"/>
    </source>
</evidence>
<sequence length="180" mass="18847">MPDSHLRRCTGRAHHPPPAGPARGSDSRGRGRGAPRGRGRAFDRHSQTDRVDTDKNLRQGWGGEDGKRELAAEQNAVADAAAEGAAATAEAAAQPAIANGDDAAAGAAAPAVAPVPEEEEDNTKTYDDYLAEQKAKRAQLSAAAKPLREAETDDSSLGQKVVKGEGNTDFWAAKEKVSRV</sequence>
<feature type="domain" description="Hyaluronan/mRNA-binding protein" evidence="2">
    <location>
        <begin position="38"/>
        <end position="153"/>
    </location>
</feature>
<accession>A0A316ZAG6</accession>
<dbReference type="OrthoDB" id="5390558at2759"/>
<dbReference type="EMBL" id="KZ819293">
    <property type="protein sequence ID" value="PWN98014.1"/>
    <property type="molecule type" value="Genomic_DNA"/>
</dbReference>